<dbReference type="GO" id="GO:0016787">
    <property type="term" value="F:hydrolase activity"/>
    <property type="evidence" value="ECO:0007669"/>
    <property type="project" value="UniProtKB-KW"/>
</dbReference>
<dbReference type="PANTHER" id="PTHR35795">
    <property type="entry name" value="SLR1885 PROTEIN"/>
    <property type="match status" value="1"/>
</dbReference>
<protein>
    <submittedName>
        <fullName evidence="2">Phosphohydrolase</fullName>
    </submittedName>
</protein>
<name>A0A369L561_9ACTN</name>
<dbReference type="Proteomes" id="UP000253975">
    <property type="component" value="Unassembled WGS sequence"/>
</dbReference>
<evidence type="ECO:0000259" key="1">
    <source>
        <dbReference type="PROSITE" id="PS51831"/>
    </source>
</evidence>
<dbReference type="InterPro" id="IPR003607">
    <property type="entry name" value="HD/PDEase_dom"/>
</dbReference>
<dbReference type="InterPro" id="IPR006674">
    <property type="entry name" value="HD_domain"/>
</dbReference>
<proteinExistence type="predicted"/>
<reference evidence="2 3" key="1">
    <citation type="journal article" date="2018" name="Elife">
        <title>Discovery and characterization of a prevalent human gut bacterial enzyme sufficient for the inactivation of a family of plant toxins.</title>
        <authorList>
            <person name="Koppel N."/>
            <person name="Bisanz J.E."/>
            <person name="Pandelia M.E."/>
            <person name="Turnbaugh P.J."/>
            <person name="Balskus E.P."/>
        </authorList>
    </citation>
    <scope>NUCLEOTIDE SEQUENCE [LARGE SCALE GENOMIC DNA]</scope>
    <source>
        <strain evidence="2 3">OB21 GAM31</strain>
    </source>
</reference>
<keyword evidence="2" id="KW-0378">Hydrolase</keyword>
<organism evidence="2 3">
    <name type="scientific">Slackia isoflavoniconvertens</name>
    <dbReference type="NCBI Taxonomy" id="572010"/>
    <lineage>
        <taxon>Bacteria</taxon>
        <taxon>Bacillati</taxon>
        <taxon>Actinomycetota</taxon>
        <taxon>Coriobacteriia</taxon>
        <taxon>Eggerthellales</taxon>
        <taxon>Eggerthellaceae</taxon>
        <taxon>Slackia</taxon>
    </lineage>
</organism>
<dbReference type="PANTHER" id="PTHR35795:SF1">
    <property type="entry name" value="BIS(5'-NUCLEOSYL)-TETRAPHOSPHATASE, SYMMETRICAL"/>
    <property type="match status" value="1"/>
</dbReference>
<comment type="caution">
    <text evidence="2">The sequence shown here is derived from an EMBL/GenBank/DDBJ whole genome shotgun (WGS) entry which is preliminary data.</text>
</comment>
<dbReference type="AlphaFoldDB" id="A0A369L561"/>
<feature type="domain" description="HD" evidence="1">
    <location>
        <begin position="85"/>
        <end position="196"/>
    </location>
</feature>
<evidence type="ECO:0000313" key="2">
    <source>
        <dbReference type="EMBL" id="RDB54544.1"/>
    </source>
</evidence>
<dbReference type="InterPro" id="IPR051094">
    <property type="entry name" value="Diverse_Catalytic_Enzymes"/>
</dbReference>
<accession>A0A369L561</accession>
<sequence length="408" mass="47124">MAYNNFSSEFIDRWNADTDKGISNPYRCKNEDVIRRNPKRDMSQRLHRPPFCRDIDKILNVPPYNRYAGKTQVFSFVRNDDISRRGLHVQLVARTARTIARMLRLNEDLTEAIALGHDLGHTPFGHAGEHILNDLYHADTGRYFNHNVHSARVLDHLYARNVSLQTLDGVLCHNGESSQKTFYLGTTHSFDDFDAHMEACYTDESAIGHLRPATLEGCVVRISDMIAYVGKDRQDAMGVGALESDKHFTAGPMGVMNAEIINNLTVDIVEHSYLRDHIEMSDDAFAALKTAKAENYERIYLAGDQGDIYEEEIRPMFEELYEQLLRDLKTNNESSPLFKHHIEKIERQRRLYDDEAPYRKEEPHQIVVDYLAAMTDEYFLAAHKFICPHSSRHVDFRSYFDGIDYRQA</sequence>
<dbReference type="EMBL" id="PPTO01000029">
    <property type="protein sequence ID" value="RDB54544.1"/>
    <property type="molecule type" value="Genomic_DNA"/>
</dbReference>
<dbReference type="Gene3D" id="1.10.3210.10">
    <property type="entry name" value="Hypothetical protein af1432"/>
    <property type="match status" value="1"/>
</dbReference>
<gene>
    <name evidence="2" type="ORF">C1881_10265</name>
</gene>
<dbReference type="Pfam" id="PF01966">
    <property type="entry name" value="HD"/>
    <property type="match status" value="1"/>
</dbReference>
<dbReference type="SUPFAM" id="SSF109604">
    <property type="entry name" value="HD-domain/PDEase-like"/>
    <property type="match status" value="1"/>
</dbReference>
<dbReference type="PROSITE" id="PS51831">
    <property type="entry name" value="HD"/>
    <property type="match status" value="1"/>
</dbReference>
<dbReference type="RefSeq" id="WP_114616432.1">
    <property type="nucleotide sequence ID" value="NZ_PPTO01000029.1"/>
</dbReference>
<evidence type="ECO:0000313" key="3">
    <source>
        <dbReference type="Proteomes" id="UP000253975"/>
    </source>
</evidence>
<dbReference type="CDD" id="cd00077">
    <property type="entry name" value="HDc"/>
    <property type="match status" value="1"/>
</dbReference>